<evidence type="ECO:0008006" key="3">
    <source>
        <dbReference type="Google" id="ProtNLM"/>
    </source>
</evidence>
<reference evidence="1 2" key="1">
    <citation type="journal article" date="2020" name="BMC Genomics">
        <title>Intraspecific diversification of the crop wild relative Brassica cretica Lam. using demographic model selection.</title>
        <authorList>
            <person name="Kioukis A."/>
            <person name="Michalopoulou V.A."/>
            <person name="Briers L."/>
            <person name="Pirintsos S."/>
            <person name="Studholme D.J."/>
            <person name="Pavlidis P."/>
            <person name="Sarris P.F."/>
        </authorList>
    </citation>
    <scope>NUCLEOTIDE SEQUENCE [LARGE SCALE GENOMIC DNA]</scope>
    <source>
        <strain evidence="2">cv. PFS-1207/04</strain>
    </source>
</reference>
<organism evidence="1 2">
    <name type="scientific">Brassica cretica</name>
    <name type="common">Mustard</name>
    <dbReference type="NCBI Taxonomy" id="69181"/>
    <lineage>
        <taxon>Eukaryota</taxon>
        <taxon>Viridiplantae</taxon>
        <taxon>Streptophyta</taxon>
        <taxon>Embryophyta</taxon>
        <taxon>Tracheophyta</taxon>
        <taxon>Spermatophyta</taxon>
        <taxon>Magnoliopsida</taxon>
        <taxon>eudicotyledons</taxon>
        <taxon>Gunneridae</taxon>
        <taxon>Pentapetalae</taxon>
        <taxon>rosids</taxon>
        <taxon>malvids</taxon>
        <taxon>Brassicales</taxon>
        <taxon>Brassicaceae</taxon>
        <taxon>Brassiceae</taxon>
        <taxon>Brassica</taxon>
    </lineage>
</organism>
<evidence type="ECO:0000313" key="1">
    <source>
        <dbReference type="EMBL" id="KAF3576335.1"/>
    </source>
</evidence>
<protein>
    <recommendedName>
        <fullName evidence="3">NYN domain-containing protein</fullName>
    </recommendedName>
</protein>
<gene>
    <name evidence="1" type="ORF">DY000_02035514</name>
</gene>
<comment type="caution">
    <text evidence="1">The sequence shown here is derived from an EMBL/GenBank/DDBJ whole genome shotgun (WGS) entry which is preliminary data.</text>
</comment>
<name>A0ABQ7DGC4_BRACR</name>
<accession>A0ABQ7DGC4</accession>
<keyword evidence="2" id="KW-1185">Reference proteome</keyword>
<evidence type="ECO:0000313" key="2">
    <source>
        <dbReference type="Proteomes" id="UP000266723"/>
    </source>
</evidence>
<proteinExistence type="predicted"/>
<sequence>MLLTMSFCVSDTTNDLELKDAADNEINTEMLAFLELHRNQHGRNVMIMSGDQFAIETLGVFKAAGFKTLAAWYFHARSEPYMKKVLQPAQRAGARALLVLRREEQVYHLSKTLDYIHQVLLLAQKGRANASHVYFFCIVKTYSFNLFLALASCLPLKSQISRISVMSDFYDRRQATRLVSLYSVSLNPTLIGFEILRPKHDLIPRATKCKMQPFEQNNAERLAGVAPEGRSRADFWCLRARGPERLWCVAPTGRSGSGATLVGRSERSLQGHLRLFGVTRTRATSWRRFRKVALRSGTQRLRDVAPGGRSGQVASRGEYGERLHGVAPARTVPGSAMLSTCWREDPPDGDVGSGIQAKLLYVPGETHEQLQYVEERGLNQIQSVEIGAIRMLKISGFLQPPYA</sequence>
<dbReference type="Proteomes" id="UP000266723">
    <property type="component" value="Unassembled WGS sequence"/>
</dbReference>
<dbReference type="EMBL" id="QGKV02000649">
    <property type="protein sequence ID" value="KAF3576335.1"/>
    <property type="molecule type" value="Genomic_DNA"/>
</dbReference>